<proteinExistence type="predicted"/>
<feature type="domain" description="GH16" evidence="2">
    <location>
        <begin position="175"/>
        <end position="491"/>
    </location>
</feature>
<dbReference type="GO" id="GO:0005975">
    <property type="term" value="P:carbohydrate metabolic process"/>
    <property type="evidence" value="ECO:0007669"/>
    <property type="project" value="InterPro"/>
</dbReference>
<gene>
    <name evidence="3" type="ORF">GE061_010836</name>
</gene>
<dbReference type="SUPFAM" id="SSF49899">
    <property type="entry name" value="Concanavalin A-like lectins/glucanases"/>
    <property type="match status" value="1"/>
</dbReference>
<name>A0A8S9XXV8_APOLU</name>
<dbReference type="PROSITE" id="PS51762">
    <property type="entry name" value="GH16_2"/>
    <property type="match status" value="1"/>
</dbReference>
<dbReference type="PANTHER" id="PTHR10963:SF60">
    <property type="entry name" value="GRAM-NEGATIVE BACTERIA-BINDING PROTEIN 1-RELATED"/>
    <property type="match status" value="1"/>
</dbReference>
<dbReference type="AlphaFoldDB" id="A0A8S9XXV8"/>
<reference evidence="3" key="1">
    <citation type="journal article" date="2021" name="Mol. Ecol. Resour.">
        <title>Apolygus lucorum genome provides insights into omnivorousness and mesophyll feeding.</title>
        <authorList>
            <person name="Liu Y."/>
            <person name="Liu H."/>
            <person name="Wang H."/>
            <person name="Huang T."/>
            <person name="Liu B."/>
            <person name="Yang B."/>
            <person name="Yin L."/>
            <person name="Li B."/>
            <person name="Zhang Y."/>
            <person name="Zhang S."/>
            <person name="Jiang F."/>
            <person name="Zhang X."/>
            <person name="Ren Y."/>
            <person name="Wang B."/>
            <person name="Wang S."/>
            <person name="Lu Y."/>
            <person name="Wu K."/>
            <person name="Fan W."/>
            <person name="Wang G."/>
        </authorList>
    </citation>
    <scope>NUCLEOTIDE SEQUENCE</scope>
    <source>
        <strain evidence="3">12Hb</strain>
    </source>
</reference>
<dbReference type="OrthoDB" id="4781at2759"/>
<dbReference type="InterPro" id="IPR013320">
    <property type="entry name" value="ConA-like_dom_sf"/>
</dbReference>
<feature type="compositionally biased region" description="Low complexity" evidence="1">
    <location>
        <begin position="113"/>
        <end position="125"/>
    </location>
</feature>
<evidence type="ECO:0000259" key="2">
    <source>
        <dbReference type="PROSITE" id="PS51762"/>
    </source>
</evidence>
<keyword evidence="4" id="KW-1185">Reference proteome</keyword>
<dbReference type="EMBL" id="WIXP02000003">
    <property type="protein sequence ID" value="KAF6213121.1"/>
    <property type="molecule type" value="Genomic_DNA"/>
</dbReference>
<dbReference type="InterPro" id="IPR050546">
    <property type="entry name" value="Glycosyl_Hydrlase_16"/>
</dbReference>
<evidence type="ECO:0000313" key="4">
    <source>
        <dbReference type="Proteomes" id="UP000466442"/>
    </source>
</evidence>
<dbReference type="Proteomes" id="UP000466442">
    <property type="component" value="Unassembled WGS sequence"/>
</dbReference>
<organism evidence="3 4">
    <name type="scientific">Apolygus lucorum</name>
    <name type="common">Small green plant bug</name>
    <name type="synonym">Lygocoris lucorum</name>
    <dbReference type="NCBI Taxonomy" id="248454"/>
    <lineage>
        <taxon>Eukaryota</taxon>
        <taxon>Metazoa</taxon>
        <taxon>Ecdysozoa</taxon>
        <taxon>Arthropoda</taxon>
        <taxon>Hexapoda</taxon>
        <taxon>Insecta</taxon>
        <taxon>Pterygota</taxon>
        <taxon>Neoptera</taxon>
        <taxon>Paraneoptera</taxon>
        <taxon>Hemiptera</taxon>
        <taxon>Heteroptera</taxon>
        <taxon>Panheteroptera</taxon>
        <taxon>Cimicomorpha</taxon>
        <taxon>Miridae</taxon>
        <taxon>Mirini</taxon>
        <taxon>Apolygus</taxon>
    </lineage>
</organism>
<comment type="caution">
    <text evidence="3">The sequence shown here is derived from an EMBL/GenBank/DDBJ whole genome shotgun (WGS) entry which is preliminary data.</text>
</comment>
<dbReference type="Gene3D" id="2.60.120.200">
    <property type="match status" value="1"/>
</dbReference>
<evidence type="ECO:0000256" key="1">
    <source>
        <dbReference type="SAM" id="MobiDB-lite"/>
    </source>
</evidence>
<evidence type="ECO:0000313" key="3">
    <source>
        <dbReference type="EMBL" id="KAF6213121.1"/>
    </source>
</evidence>
<dbReference type="PANTHER" id="PTHR10963">
    <property type="entry name" value="GLYCOSYL HYDROLASE-RELATED"/>
    <property type="match status" value="1"/>
</dbReference>
<sequence length="491" mass="56209">MIKSDSFSRAKEMCSETFAKFCLISLHVLFVHLIDGVHSQAQVSIPSDWLQESQDYINRELKLQQDLMREHAANLWKISHPEDKGKPTPAPTPKPHHDIEVVVATPTPSLVVPKPTTTKEPTYETPRPPQPYEEDNFVDLRNTCLRAKTEVWEKGSDGRWKKRKGLCRDREVYKDEFSGGPRVDNTKWSHEVRMPGEDTYHGFVTYLESVENSYVKDNMLFIKPTVLDDRTVRTGHRFLENCTGRLGSEECDRRGRGFQFLPPVNSALLTTKNIMAFKYGKIEIRAKLPIGDWIVPEITLEPRRTETYGELKSGRIRIALAKGNRHLTKETKEVGNSILEQGFEVGSSPPRKVTRETADGWGNAFHNYTLIWTPDNLKFQVDDGTPEPLCTPGHPLYKTLGIRIGKQNAAIWERATNIAPFDKEFYISLGLTVGGLDHFPDDVGNSEQRKPWGNYDTKLLSTFWENRADWMKSWEENNSTMIVDYVRITSV</sequence>
<dbReference type="GO" id="GO:0004553">
    <property type="term" value="F:hydrolase activity, hydrolyzing O-glycosyl compounds"/>
    <property type="evidence" value="ECO:0007669"/>
    <property type="project" value="InterPro"/>
</dbReference>
<accession>A0A8S9XXV8</accession>
<protein>
    <recommendedName>
        <fullName evidence="2">GH16 domain-containing protein</fullName>
    </recommendedName>
</protein>
<dbReference type="InterPro" id="IPR000757">
    <property type="entry name" value="Beta-glucanase-like"/>
</dbReference>
<feature type="region of interest" description="Disordered" evidence="1">
    <location>
        <begin position="109"/>
        <end position="135"/>
    </location>
</feature>